<feature type="transmembrane region" description="Helical" evidence="6">
    <location>
        <begin position="175"/>
        <end position="195"/>
    </location>
</feature>
<organism evidence="8 9">
    <name type="scientific">Ruminiclostridium hungatei</name>
    <name type="common">Clostridium hungatei</name>
    <dbReference type="NCBI Taxonomy" id="48256"/>
    <lineage>
        <taxon>Bacteria</taxon>
        <taxon>Bacillati</taxon>
        <taxon>Bacillota</taxon>
        <taxon>Clostridia</taxon>
        <taxon>Eubacteriales</taxon>
        <taxon>Oscillospiraceae</taxon>
        <taxon>Ruminiclostridium</taxon>
    </lineage>
</organism>
<feature type="transmembrane region" description="Helical" evidence="6">
    <location>
        <begin position="207"/>
        <end position="226"/>
    </location>
</feature>
<feature type="transmembrane region" description="Helical" evidence="6">
    <location>
        <begin position="369"/>
        <end position="387"/>
    </location>
</feature>
<dbReference type="Proteomes" id="UP000191554">
    <property type="component" value="Unassembled WGS sequence"/>
</dbReference>
<feature type="transmembrane region" description="Helical" evidence="6">
    <location>
        <begin position="242"/>
        <end position="260"/>
    </location>
</feature>
<dbReference type="EMBL" id="MZGX01000012">
    <property type="protein sequence ID" value="OPX44022.1"/>
    <property type="molecule type" value="Genomic_DNA"/>
</dbReference>
<feature type="transmembrane region" description="Helical" evidence="6">
    <location>
        <begin position="112"/>
        <end position="130"/>
    </location>
</feature>
<dbReference type="RefSeq" id="WP_080064486.1">
    <property type="nucleotide sequence ID" value="NZ_MZGX01000012.1"/>
</dbReference>
<dbReference type="SUPFAM" id="SSF103473">
    <property type="entry name" value="MFS general substrate transporter"/>
    <property type="match status" value="1"/>
</dbReference>
<evidence type="ECO:0000256" key="2">
    <source>
        <dbReference type="ARBA" id="ARBA00022448"/>
    </source>
</evidence>
<comment type="subcellular location">
    <subcellularLocation>
        <location evidence="1">Cell membrane</location>
        <topology evidence="1">Multi-pass membrane protein</topology>
    </subcellularLocation>
</comment>
<proteinExistence type="predicted"/>
<feature type="transmembrane region" description="Helical" evidence="6">
    <location>
        <begin position="408"/>
        <end position="430"/>
    </location>
</feature>
<feature type="transmembrane region" description="Helical" evidence="6">
    <location>
        <begin position="314"/>
        <end position="332"/>
    </location>
</feature>
<evidence type="ECO:0000256" key="6">
    <source>
        <dbReference type="SAM" id="Phobius"/>
    </source>
</evidence>
<evidence type="ECO:0000256" key="3">
    <source>
        <dbReference type="ARBA" id="ARBA00022692"/>
    </source>
</evidence>
<evidence type="ECO:0000313" key="8">
    <source>
        <dbReference type="EMBL" id="OPX44022.1"/>
    </source>
</evidence>
<name>A0A1V4SJF2_RUMHU</name>
<feature type="transmembrane region" description="Helical" evidence="6">
    <location>
        <begin position="52"/>
        <end position="69"/>
    </location>
</feature>
<keyword evidence="9" id="KW-1185">Reference proteome</keyword>
<feature type="transmembrane region" description="Helical" evidence="6">
    <location>
        <begin position="641"/>
        <end position="659"/>
    </location>
</feature>
<keyword evidence="2" id="KW-0813">Transport</keyword>
<dbReference type="PROSITE" id="PS50850">
    <property type="entry name" value="MFS"/>
    <property type="match status" value="1"/>
</dbReference>
<evidence type="ECO:0000313" key="9">
    <source>
        <dbReference type="Proteomes" id="UP000191554"/>
    </source>
</evidence>
<feature type="transmembrane region" description="Helical" evidence="6">
    <location>
        <begin position="344"/>
        <end position="363"/>
    </location>
</feature>
<dbReference type="InterPro" id="IPR036259">
    <property type="entry name" value="MFS_trans_sf"/>
</dbReference>
<accession>A0A1V4SJF2</accession>
<dbReference type="GO" id="GO:0022857">
    <property type="term" value="F:transmembrane transporter activity"/>
    <property type="evidence" value="ECO:0007669"/>
    <property type="project" value="InterPro"/>
</dbReference>
<dbReference type="CDD" id="cd17321">
    <property type="entry name" value="MFS_MMR_MDR_like"/>
    <property type="match status" value="1"/>
</dbReference>
<dbReference type="Gene3D" id="1.20.1250.20">
    <property type="entry name" value="MFS general substrate transporter like domains"/>
    <property type="match status" value="2"/>
</dbReference>
<keyword evidence="3 6" id="KW-0812">Transmembrane</keyword>
<feature type="transmembrane region" description="Helical" evidence="6">
    <location>
        <begin position="12"/>
        <end position="32"/>
    </location>
</feature>
<dbReference type="GO" id="GO:0005886">
    <property type="term" value="C:plasma membrane"/>
    <property type="evidence" value="ECO:0007669"/>
    <property type="project" value="UniProtKB-SubCell"/>
</dbReference>
<evidence type="ECO:0000256" key="5">
    <source>
        <dbReference type="ARBA" id="ARBA00023136"/>
    </source>
</evidence>
<dbReference type="Pfam" id="PF07690">
    <property type="entry name" value="MFS_1"/>
    <property type="match status" value="1"/>
</dbReference>
<protein>
    <submittedName>
        <fullName evidence="8">Multidrug resistance protein 3</fullName>
    </submittedName>
</protein>
<keyword evidence="4 6" id="KW-1133">Transmembrane helix</keyword>
<dbReference type="InterPro" id="IPR011701">
    <property type="entry name" value="MFS"/>
</dbReference>
<comment type="caution">
    <text evidence="8">The sequence shown here is derived from an EMBL/GenBank/DDBJ whole genome shotgun (WGS) entry which is preliminary data.</text>
</comment>
<dbReference type="InterPro" id="IPR020846">
    <property type="entry name" value="MFS_dom"/>
</dbReference>
<reference evidence="8 9" key="1">
    <citation type="submission" date="2017-03" db="EMBL/GenBank/DDBJ databases">
        <title>Genome sequence of Clostridium hungatei DSM 14427.</title>
        <authorList>
            <person name="Poehlein A."/>
            <person name="Daniel R."/>
        </authorList>
    </citation>
    <scope>NUCLEOTIDE SEQUENCE [LARGE SCALE GENOMIC DNA]</scope>
    <source>
        <strain evidence="8 9">DSM 14427</strain>
    </source>
</reference>
<dbReference type="AlphaFoldDB" id="A0A1V4SJF2"/>
<feature type="transmembrane region" description="Helical" evidence="6">
    <location>
        <begin position="280"/>
        <end position="302"/>
    </location>
</feature>
<feature type="transmembrane region" description="Helical" evidence="6">
    <location>
        <begin position="142"/>
        <end position="169"/>
    </location>
</feature>
<dbReference type="PANTHER" id="PTHR42718:SF35">
    <property type="entry name" value="BLL0718 PROTEIN"/>
    <property type="match status" value="1"/>
</dbReference>
<keyword evidence="5 6" id="KW-0472">Membrane</keyword>
<dbReference type="STRING" id="48256.CLHUN_20470"/>
<feature type="domain" description="Major facilitator superfamily (MFS) profile" evidence="7">
    <location>
        <begin position="15"/>
        <end position="463"/>
    </location>
</feature>
<gene>
    <name evidence="8" type="primary">bmr3</name>
    <name evidence="8" type="ORF">CLHUN_20470</name>
</gene>
<evidence type="ECO:0000256" key="1">
    <source>
        <dbReference type="ARBA" id="ARBA00004651"/>
    </source>
</evidence>
<sequence length="667" mass="71782">MPLDSNPAKPKLGMIMFLYMLGIFMGAIDTGIITPARTVIQANLGVGDKLGIWMITIFTLAYAASIPVSGKLADRLGRKQVYLVCISLFGIGSLICGLSANFSSFPMLLTGRVIQAVGGGGIMPIANAEFGTTFPEDKRGMALGLLGGVYGLANILGSSLGSAILDIFGIENWQFLFYINLPISIVIIIFGIIFLPLNKNSHQPGKIDILGTIAIICMIMSLIYGLKNIDFFNFTATLRTTAVYPFLLLFLLLLPVFVFLERRAQDPVLNLKYFTSPKVLITLAAGFFTGICMMGMIFVPQFSENALCIATGKGGYFVTILGLFTAIGAPLSGRLVDRHGAGKVLAGGFVVSLAGSLFLAFVATGANNLATVLISLALIGTGLGFVMGSPLNYMMLGNTKKENANSALAALSLVRSIGTVIAPSIMIGFISQAGIAAQQELLVLLPQPTAPVISQAVELKKTLEDMKKEPRMAAMLKDVEIPELSKVNGMRFDAGGTGSLPRELLRSLQSSDVTNITEKAKELSVYMYDRNTPQVIEQIQTGLQKGIDGISKGIYGIDAAISQMEGEAVNNNQYAMAAAVTTMKNQRSVMTDSMAKMEELRKIVPGAFEDAKKDYLAKIESMQPQLQKSFQSSLSKGFRQMYLTVAVFCILSILLLLMYREPSGKRE</sequence>
<feature type="transmembrane region" description="Helical" evidence="6">
    <location>
        <begin position="81"/>
        <end position="100"/>
    </location>
</feature>
<dbReference type="PANTHER" id="PTHR42718">
    <property type="entry name" value="MAJOR FACILITATOR SUPERFAMILY MULTIDRUG TRANSPORTER MFSC"/>
    <property type="match status" value="1"/>
</dbReference>
<evidence type="ECO:0000259" key="7">
    <source>
        <dbReference type="PROSITE" id="PS50850"/>
    </source>
</evidence>
<evidence type="ECO:0000256" key="4">
    <source>
        <dbReference type="ARBA" id="ARBA00022989"/>
    </source>
</evidence>